<keyword evidence="2" id="KW-1185">Reference proteome</keyword>
<accession>A0A2P2BT59</accession>
<protein>
    <submittedName>
        <fullName evidence="1">Uncharacterized protein</fullName>
    </submittedName>
</protein>
<dbReference type="EMBL" id="LN650648">
    <property type="protein sequence ID" value="CEI73563.1"/>
    <property type="molecule type" value="Genomic_DNA"/>
</dbReference>
<dbReference type="AlphaFoldDB" id="A0A2P2BT59"/>
<name>A0A2P2BT59_9FIRM</name>
<organism evidence="1 2">
    <name type="scientific">Romboutsia hominis</name>
    <dbReference type="NCBI Taxonomy" id="1507512"/>
    <lineage>
        <taxon>Bacteria</taxon>
        <taxon>Bacillati</taxon>
        <taxon>Bacillota</taxon>
        <taxon>Clostridia</taxon>
        <taxon>Peptostreptococcales</taxon>
        <taxon>Peptostreptococcaceae</taxon>
        <taxon>Romboutsia</taxon>
    </lineage>
</organism>
<dbReference type="KEGG" id="rhom:FRIFI_2035"/>
<proteinExistence type="predicted"/>
<gene>
    <name evidence="1" type="ORF">FRIFI_2035</name>
</gene>
<evidence type="ECO:0000313" key="1">
    <source>
        <dbReference type="EMBL" id="CEI73563.1"/>
    </source>
</evidence>
<dbReference type="RefSeq" id="WP_166505786.1">
    <property type="nucleotide sequence ID" value="NZ_JAKNTL010000007.1"/>
</dbReference>
<dbReference type="Proteomes" id="UP000245695">
    <property type="component" value="Chromosome 1"/>
</dbReference>
<sequence length="223" mass="26035">MATFNENNYRKITTYYKTLGEKKLFKSSLSSLNLNKRVFLFYFKYKNIPICALPRLRSILASRHSFLSFCYNFFNFVNSNGVCVEISEDSISLIAKFVVSHEIGHIVDKNIYKSKEQYSAIIYSIIDKIIEYDIDVSNNNIHKENIPDDLEKNLIALKKNLINREVTAWNNAKSMVNIKNSHEEFIFNKVKEYALATYNFGNLKSVVREHNIDTILRYTKKVA</sequence>
<reference evidence="1 2" key="1">
    <citation type="submission" date="2014-09" db="EMBL/GenBank/DDBJ databases">
        <authorList>
            <person name="Hornung B.V."/>
        </authorList>
    </citation>
    <scope>NUCLEOTIDE SEQUENCE [LARGE SCALE GENOMIC DNA]</scope>
    <source>
        <strain evidence="1 2">FRIFI</strain>
    </source>
</reference>
<evidence type="ECO:0000313" key="2">
    <source>
        <dbReference type="Proteomes" id="UP000245695"/>
    </source>
</evidence>